<keyword evidence="4 5" id="KW-0413">Isomerase</keyword>
<dbReference type="InterPro" id="IPR025532">
    <property type="entry name" value="G6P_1-epimerase"/>
</dbReference>
<dbReference type="PANTHER" id="PTHR11122:SF13">
    <property type="entry name" value="GLUCOSE-6-PHOSPHATE 1-EPIMERASE"/>
    <property type="match status" value="1"/>
</dbReference>
<comment type="similarity">
    <text evidence="2 5">Belongs to the glucose-6-phosphate 1-epimerase family.</text>
</comment>
<gene>
    <name evidence="6" type="ORF">Vretimale_9650</name>
</gene>
<dbReference type="Pfam" id="PF01263">
    <property type="entry name" value="Aldose_epim"/>
    <property type="match status" value="1"/>
</dbReference>
<dbReference type="PIRSF" id="PIRSF016020">
    <property type="entry name" value="PHexose_mutarotase"/>
    <property type="match status" value="1"/>
</dbReference>
<sequence length="311" mass="34446">MENLERITLKTKGVGNDDRLLTSVVFDEASTSTSVTSQGQTAEVSTFAGHLLTWRNEQNQDYLFLSKNAVFQPPKAIRGGVPICFPQFSNFGHLTQQHGFVRNKTWKLVDKSDWSVTLSLSYDGTEFPDYPHPFELRTRVELCDDNLEQHLEVTNTGSSPMPFTAALHTYYAVSDISNVKVEGLKGLAYLDSTDGRLEKREEEEAVVFTGEVDRIYMKAPDVIKIHDSGAPSGPRTYEIRKRGFPDAVLWNPAAERAAAMSDLGDPEWRRMVCLEPGLVVSDPVELAAGATWIASQSLRVHHNSGATAAAL</sequence>
<proteinExistence type="inferred from homology"/>
<evidence type="ECO:0000313" key="6">
    <source>
        <dbReference type="EMBL" id="GIM05210.1"/>
    </source>
</evidence>
<evidence type="ECO:0000256" key="4">
    <source>
        <dbReference type="ARBA" id="ARBA00023235"/>
    </source>
</evidence>
<dbReference type="GO" id="GO:0047938">
    <property type="term" value="F:glucose-6-phosphate 1-epimerase activity"/>
    <property type="evidence" value="ECO:0007669"/>
    <property type="project" value="UniProtKB-UniRule"/>
</dbReference>
<accession>A0A8J4CXC2</accession>
<dbReference type="OrthoDB" id="1659429at2759"/>
<evidence type="ECO:0000256" key="1">
    <source>
        <dbReference type="ARBA" id="ARBA00001096"/>
    </source>
</evidence>
<dbReference type="InterPro" id="IPR014718">
    <property type="entry name" value="GH-type_carb-bd"/>
</dbReference>
<dbReference type="EMBL" id="BNCQ01000018">
    <property type="protein sequence ID" value="GIM05210.1"/>
    <property type="molecule type" value="Genomic_DNA"/>
</dbReference>
<name>A0A8J4CXC2_9CHLO</name>
<evidence type="ECO:0000313" key="7">
    <source>
        <dbReference type="Proteomes" id="UP000722791"/>
    </source>
</evidence>
<dbReference type="Proteomes" id="UP000722791">
    <property type="component" value="Unassembled WGS sequence"/>
</dbReference>
<dbReference type="EC" id="5.1.3.15" evidence="3 5"/>
<evidence type="ECO:0000256" key="5">
    <source>
        <dbReference type="PIRNR" id="PIRNR016020"/>
    </source>
</evidence>
<evidence type="ECO:0000256" key="2">
    <source>
        <dbReference type="ARBA" id="ARBA00005866"/>
    </source>
</evidence>
<dbReference type="PANTHER" id="PTHR11122">
    <property type="entry name" value="APOSPORY-ASSOCIATED PROTEIN C-RELATED"/>
    <property type="match status" value="1"/>
</dbReference>
<dbReference type="AlphaFoldDB" id="A0A8J4CXC2"/>
<dbReference type="SUPFAM" id="SSF74650">
    <property type="entry name" value="Galactose mutarotase-like"/>
    <property type="match status" value="1"/>
</dbReference>
<reference evidence="6" key="1">
    <citation type="journal article" date="2021" name="Proc. Natl. Acad. Sci. U.S.A.">
        <title>Three genomes in the algal genus Volvox reveal the fate of a haploid sex-determining region after a transition to homothallism.</title>
        <authorList>
            <person name="Yamamoto K."/>
            <person name="Hamaji T."/>
            <person name="Kawai-Toyooka H."/>
            <person name="Matsuzaki R."/>
            <person name="Takahashi F."/>
            <person name="Nishimura Y."/>
            <person name="Kawachi M."/>
            <person name="Noguchi H."/>
            <person name="Minakuchi Y."/>
            <person name="Umen J.G."/>
            <person name="Toyoda A."/>
            <person name="Nozaki H."/>
        </authorList>
    </citation>
    <scope>NUCLEOTIDE SEQUENCE</scope>
    <source>
        <strain evidence="6">NIES-3785</strain>
    </source>
</reference>
<evidence type="ECO:0000256" key="3">
    <source>
        <dbReference type="ARBA" id="ARBA00012083"/>
    </source>
</evidence>
<dbReference type="GO" id="GO:0005737">
    <property type="term" value="C:cytoplasm"/>
    <property type="evidence" value="ECO:0007669"/>
    <property type="project" value="TreeGrafter"/>
</dbReference>
<dbReference type="GO" id="GO:0005975">
    <property type="term" value="P:carbohydrate metabolic process"/>
    <property type="evidence" value="ECO:0007669"/>
    <property type="project" value="InterPro"/>
</dbReference>
<dbReference type="GO" id="GO:0030246">
    <property type="term" value="F:carbohydrate binding"/>
    <property type="evidence" value="ECO:0007669"/>
    <property type="project" value="UniProtKB-UniRule"/>
</dbReference>
<dbReference type="InterPro" id="IPR011013">
    <property type="entry name" value="Gal_mutarotase_sf_dom"/>
</dbReference>
<organism evidence="6 7">
    <name type="scientific">Volvox reticuliferus</name>
    <dbReference type="NCBI Taxonomy" id="1737510"/>
    <lineage>
        <taxon>Eukaryota</taxon>
        <taxon>Viridiplantae</taxon>
        <taxon>Chlorophyta</taxon>
        <taxon>core chlorophytes</taxon>
        <taxon>Chlorophyceae</taxon>
        <taxon>CS clade</taxon>
        <taxon>Chlamydomonadales</taxon>
        <taxon>Volvocaceae</taxon>
        <taxon>Volvox</taxon>
    </lineage>
</organism>
<dbReference type="CDD" id="cd09020">
    <property type="entry name" value="D-hex-6-P-epi_like"/>
    <property type="match status" value="1"/>
</dbReference>
<comment type="caution">
    <text evidence="6">The sequence shown here is derived from an EMBL/GenBank/DDBJ whole genome shotgun (WGS) entry which is preliminary data.</text>
</comment>
<protein>
    <recommendedName>
        <fullName evidence="3 5">glucose-6-phosphate 1-epimerase</fullName>
        <ecNumber evidence="3 5">5.1.3.15</ecNumber>
    </recommendedName>
</protein>
<dbReference type="InterPro" id="IPR008183">
    <property type="entry name" value="Aldose_1/G6P_1-epimerase"/>
</dbReference>
<comment type="catalytic activity">
    <reaction evidence="1">
        <text>alpha-D-glucose 6-phosphate = beta-D-glucose 6-phosphate</text>
        <dbReference type="Rhea" id="RHEA:16249"/>
        <dbReference type="ChEBI" id="CHEBI:58225"/>
        <dbReference type="ChEBI" id="CHEBI:58247"/>
        <dbReference type="EC" id="5.1.3.15"/>
    </reaction>
</comment>
<dbReference type="Gene3D" id="2.70.98.10">
    <property type="match status" value="1"/>
</dbReference>